<dbReference type="NCBIfam" id="NF033611">
    <property type="entry name" value="SAVED"/>
    <property type="match status" value="1"/>
</dbReference>
<evidence type="ECO:0000313" key="2">
    <source>
        <dbReference type="EMBL" id="RLV49727.1"/>
    </source>
</evidence>
<dbReference type="Pfam" id="PF18145">
    <property type="entry name" value="SAVED"/>
    <property type="match status" value="1"/>
</dbReference>
<dbReference type="InterPro" id="IPR040836">
    <property type="entry name" value="SAVED"/>
</dbReference>
<evidence type="ECO:0000313" key="3">
    <source>
        <dbReference type="Proteomes" id="UP000281708"/>
    </source>
</evidence>
<dbReference type="EMBL" id="RDBE01000006">
    <property type="protein sequence ID" value="RLV49727.1"/>
    <property type="molecule type" value="Genomic_DNA"/>
</dbReference>
<gene>
    <name evidence="2" type="ORF">D9V37_07385</name>
</gene>
<dbReference type="RefSeq" id="WP_121805492.1">
    <property type="nucleotide sequence ID" value="NZ_RDBE01000006.1"/>
</dbReference>
<name>A0A3L8P3W9_9ACTN</name>
<feature type="domain" description="SMODS-associated and fused to various effectors" evidence="1">
    <location>
        <begin position="300"/>
        <end position="476"/>
    </location>
</feature>
<evidence type="ECO:0000259" key="1">
    <source>
        <dbReference type="Pfam" id="PF18145"/>
    </source>
</evidence>
<comment type="caution">
    <text evidence="2">The sequence shown here is derived from an EMBL/GenBank/DDBJ whole genome shotgun (WGS) entry which is preliminary data.</text>
</comment>
<accession>A0A3L8P3W9</accession>
<dbReference type="AlphaFoldDB" id="A0A3L8P3W9"/>
<reference evidence="2 3" key="1">
    <citation type="submission" date="2018-10" db="EMBL/GenBank/DDBJ databases">
        <title>Marmoricola sp. 4Q3S-7 whole genome shotgun sequence.</title>
        <authorList>
            <person name="Li F."/>
        </authorList>
    </citation>
    <scope>NUCLEOTIDE SEQUENCE [LARGE SCALE GENOMIC DNA]</scope>
    <source>
        <strain evidence="2 3">4Q3S-7</strain>
    </source>
</reference>
<protein>
    <submittedName>
        <fullName evidence="2">SAVED domain-containing protein</fullName>
    </submittedName>
</protein>
<sequence length="479" mass="52131">MGDEFQDLAAWAAAVQLIVPGPKYQSVQMEMNGLGNLDDVVLRTKDPDQAGDLFQQLKWTTRESNFLDEEYMTSVPSSGTRSLLNKLYSSYVGLRDRAGQAHFQMQLLSNRPADPAHPLLSQIDGRTGMLVPFAMDQPSGSSAGKALTTWAEHLQVERDGLLEMLSKLRFRAGRDLAGERENAKALMLAAGLARTDVALDNGIRAAGAWVRDGRREATETDVLAVVEAFGLSAQPPTATVLVEDIDHDRSPEAATVNVNWVSHYAETDPALRRVRTDPAMYEHAAADIRGAADTIEAEGYRRVHIRGHFRQATAFLVGNSFPKTRGFDLEYKQGPTWWATDAARQAPHIQEHPTAIGQGDDLAVLVATAATATDDVLRYLKDQQAPVSELRTYIPDEGEHDTSVLGPGHAVGIASEIRQRVRAALAAAGGTDRRVHLFVAGPNGLAVFLGHRWNAVTTTIVYEHRGVGAGYVPSFVVQA</sequence>
<organism evidence="2 3">
    <name type="scientific">Nocardioides mangrovicus</name>
    <dbReference type="NCBI Taxonomy" id="2478913"/>
    <lineage>
        <taxon>Bacteria</taxon>
        <taxon>Bacillati</taxon>
        <taxon>Actinomycetota</taxon>
        <taxon>Actinomycetes</taxon>
        <taxon>Propionibacteriales</taxon>
        <taxon>Nocardioidaceae</taxon>
        <taxon>Nocardioides</taxon>
    </lineage>
</organism>
<dbReference type="OrthoDB" id="7776223at2"/>
<proteinExistence type="predicted"/>
<keyword evidence="3" id="KW-1185">Reference proteome</keyword>
<dbReference type="Proteomes" id="UP000281708">
    <property type="component" value="Unassembled WGS sequence"/>
</dbReference>